<feature type="transmembrane region" description="Helical" evidence="1">
    <location>
        <begin position="98"/>
        <end position="119"/>
    </location>
</feature>
<evidence type="ECO:0000256" key="1">
    <source>
        <dbReference type="SAM" id="Phobius"/>
    </source>
</evidence>
<dbReference type="Pfam" id="PF03140">
    <property type="entry name" value="DUF247"/>
    <property type="match status" value="1"/>
</dbReference>
<proteinExistence type="predicted"/>
<dbReference type="EMBL" id="JRKL02003598">
    <property type="protein sequence ID" value="KAF3954758.1"/>
    <property type="molecule type" value="Genomic_DNA"/>
</dbReference>
<name>A0A8J4QZF2_9ROSI</name>
<keyword evidence="1" id="KW-1133">Transmembrane helix</keyword>
<comment type="caution">
    <text evidence="2">The sequence shown here is derived from an EMBL/GenBank/DDBJ whole genome shotgun (WGS) entry which is preliminary data.</text>
</comment>
<dbReference type="Proteomes" id="UP000737018">
    <property type="component" value="Unassembled WGS sequence"/>
</dbReference>
<keyword evidence="1" id="KW-0812">Transmembrane</keyword>
<protein>
    <submittedName>
        <fullName evidence="2">Uncharacterized protein</fullName>
    </submittedName>
</protein>
<reference evidence="2" key="1">
    <citation type="submission" date="2020-03" db="EMBL/GenBank/DDBJ databases">
        <title>Castanea mollissima Vanexum genome sequencing.</title>
        <authorList>
            <person name="Staton M."/>
        </authorList>
    </citation>
    <scope>NUCLEOTIDE SEQUENCE</scope>
    <source>
        <tissue evidence="2">Leaf</tissue>
    </source>
</reference>
<accession>A0A8J4QZF2</accession>
<dbReference type="AlphaFoldDB" id="A0A8J4QZF2"/>
<dbReference type="OrthoDB" id="591587at2759"/>
<dbReference type="PANTHER" id="PTHR31170:SF9">
    <property type="entry name" value="PROTEIN, PUTATIVE (DUF247)-RELATED"/>
    <property type="match status" value="1"/>
</dbReference>
<sequence length="126" mass="14730">MALEQCHYPKESYICNYIVLLDFLINTRDDAELLVDKKIIVHSLGSNKEVAKMVNKLGKEIVEKNSCYFKVAENLNEHYENWWNKNIASLKTVYFRDIWRGTATFVGIIVLLVTIGNFLRPFAYHK</sequence>
<evidence type="ECO:0000313" key="2">
    <source>
        <dbReference type="EMBL" id="KAF3954758.1"/>
    </source>
</evidence>
<organism evidence="2 3">
    <name type="scientific">Castanea mollissima</name>
    <name type="common">Chinese chestnut</name>
    <dbReference type="NCBI Taxonomy" id="60419"/>
    <lineage>
        <taxon>Eukaryota</taxon>
        <taxon>Viridiplantae</taxon>
        <taxon>Streptophyta</taxon>
        <taxon>Embryophyta</taxon>
        <taxon>Tracheophyta</taxon>
        <taxon>Spermatophyta</taxon>
        <taxon>Magnoliopsida</taxon>
        <taxon>eudicotyledons</taxon>
        <taxon>Gunneridae</taxon>
        <taxon>Pentapetalae</taxon>
        <taxon>rosids</taxon>
        <taxon>fabids</taxon>
        <taxon>Fagales</taxon>
        <taxon>Fagaceae</taxon>
        <taxon>Castanea</taxon>
    </lineage>
</organism>
<gene>
    <name evidence="2" type="ORF">CMV_019946</name>
</gene>
<dbReference type="InterPro" id="IPR004158">
    <property type="entry name" value="DUF247_pln"/>
</dbReference>
<evidence type="ECO:0000313" key="3">
    <source>
        <dbReference type="Proteomes" id="UP000737018"/>
    </source>
</evidence>
<dbReference type="PANTHER" id="PTHR31170">
    <property type="entry name" value="BNAC04G53230D PROTEIN"/>
    <property type="match status" value="1"/>
</dbReference>
<keyword evidence="1" id="KW-0472">Membrane</keyword>
<keyword evidence="3" id="KW-1185">Reference proteome</keyword>